<feature type="compositionally biased region" description="Basic and acidic residues" evidence="1">
    <location>
        <begin position="50"/>
        <end position="66"/>
    </location>
</feature>
<feature type="compositionally biased region" description="Polar residues" evidence="1">
    <location>
        <begin position="24"/>
        <end position="43"/>
    </location>
</feature>
<feature type="region of interest" description="Disordered" evidence="1">
    <location>
        <begin position="1"/>
        <end position="83"/>
    </location>
</feature>
<reference evidence="2 3" key="1">
    <citation type="submission" date="2014-04" db="EMBL/GenBank/DDBJ databases">
        <authorList>
            <consortium name="DOE Joint Genome Institute"/>
            <person name="Kuo A."/>
            <person name="Kohler A."/>
            <person name="Nagy L.G."/>
            <person name="Floudas D."/>
            <person name="Copeland A."/>
            <person name="Barry K.W."/>
            <person name="Cichocki N."/>
            <person name="Veneault-Fourrey C."/>
            <person name="LaButti K."/>
            <person name="Lindquist E.A."/>
            <person name="Lipzen A."/>
            <person name="Lundell T."/>
            <person name="Morin E."/>
            <person name="Murat C."/>
            <person name="Sun H."/>
            <person name="Tunlid A."/>
            <person name="Henrissat B."/>
            <person name="Grigoriev I.V."/>
            <person name="Hibbett D.S."/>
            <person name="Martin F."/>
            <person name="Nordberg H.P."/>
            <person name="Cantor M.N."/>
            <person name="Hua S.X."/>
        </authorList>
    </citation>
    <scope>NUCLEOTIDE SEQUENCE [LARGE SCALE GENOMIC DNA]</scope>
    <source>
        <strain evidence="2 3">Foug A</strain>
    </source>
</reference>
<keyword evidence="3" id="KW-1185">Reference proteome</keyword>
<organism evidence="2 3">
    <name type="scientific">Scleroderma citrinum Foug A</name>
    <dbReference type="NCBI Taxonomy" id="1036808"/>
    <lineage>
        <taxon>Eukaryota</taxon>
        <taxon>Fungi</taxon>
        <taxon>Dikarya</taxon>
        <taxon>Basidiomycota</taxon>
        <taxon>Agaricomycotina</taxon>
        <taxon>Agaricomycetes</taxon>
        <taxon>Agaricomycetidae</taxon>
        <taxon>Boletales</taxon>
        <taxon>Sclerodermatineae</taxon>
        <taxon>Sclerodermataceae</taxon>
        <taxon>Scleroderma</taxon>
    </lineage>
</organism>
<protein>
    <submittedName>
        <fullName evidence="2">Uncharacterized protein</fullName>
    </submittedName>
</protein>
<gene>
    <name evidence="2" type="ORF">SCLCIDRAFT_32937</name>
</gene>
<evidence type="ECO:0000313" key="3">
    <source>
        <dbReference type="Proteomes" id="UP000053989"/>
    </source>
</evidence>
<evidence type="ECO:0000313" key="2">
    <source>
        <dbReference type="EMBL" id="KIM52072.1"/>
    </source>
</evidence>
<accession>A0A0C2ZGY3</accession>
<sequence length="212" mass="23249">MQHALHEVALQKMLPPGSSDRSRSSIILGNSRRAQGTSINSQELGAGTGGRDDGEGNGHSDDRKDPSFGSPSEDPSQRGGGIWHAYCHEDKAPSPIQQSGDAPEVTAELITGLKRQRSDENDLQPQTPRRKFGEGRTNVQENYVPVPPQVKCPRLLEPFEPKIDSKSRRVEGLEDAIKGVQELLGKQTEVLAEILQIMKGDSKTRPCNVYFL</sequence>
<dbReference type="Proteomes" id="UP000053989">
    <property type="component" value="Unassembled WGS sequence"/>
</dbReference>
<evidence type="ECO:0000256" key="1">
    <source>
        <dbReference type="SAM" id="MobiDB-lite"/>
    </source>
</evidence>
<dbReference type="EMBL" id="KN822226">
    <property type="protein sequence ID" value="KIM52072.1"/>
    <property type="molecule type" value="Genomic_DNA"/>
</dbReference>
<dbReference type="AlphaFoldDB" id="A0A0C2ZGY3"/>
<feature type="region of interest" description="Disordered" evidence="1">
    <location>
        <begin position="112"/>
        <end position="138"/>
    </location>
</feature>
<dbReference type="HOGENOM" id="CLU_118880_0_0_1"/>
<dbReference type="InParanoid" id="A0A0C2ZGY3"/>
<name>A0A0C2ZGY3_9AGAM</name>
<proteinExistence type="predicted"/>
<reference evidence="3" key="2">
    <citation type="submission" date="2015-01" db="EMBL/GenBank/DDBJ databases">
        <title>Evolutionary Origins and Diversification of the Mycorrhizal Mutualists.</title>
        <authorList>
            <consortium name="DOE Joint Genome Institute"/>
            <consortium name="Mycorrhizal Genomics Consortium"/>
            <person name="Kohler A."/>
            <person name="Kuo A."/>
            <person name="Nagy L.G."/>
            <person name="Floudas D."/>
            <person name="Copeland A."/>
            <person name="Barry K.W."/>
            <person name="Cichocki N."/>
            <person name="Veneault-Fourrey C."/>
            <person name="LaButti K."/>
            <person name="Lindquist E.A."/>
            <person name="Lipzen A."/>
            <person name="Lundell T."/>
            <person name="Morin E."/>
            <person name="Murat C."/>
            <person name="Riley R."/>
            <person name="Ohm R."/>
            <person name="Sun H."/>
            <person name="Tunlid A."/>
            <person name="Henrissat B."/>
            <person name="Grigoriev I.V."/>
            <person name="Hibbett D.S."/>
            <person name="Martin F."/>
        </authorList>
    </citation>
    <scope>NUCLEOTIDE SEQUENCE [LARGE SCALE GENOMIC DNA]</scope>
    <source>
        <strain evidence="3">Foug A</strain>
    </source>
</reference>